<organism evidence="2 3">
    <name type="scientific">Nocardia rhizosphaerae</name>
    <dbReference type="NCBI Taxonomy" id="1691571"/>
    <lineage>
        <taxon>Bacteria</taxon>
        <taxon>Bacillati</taxon>
        <taxon>Actinomycetota</taxon>
        <taxon>Actinomycetes</taxon>
        <taxon>Mycobacteriales</taxon>
        <taxon>Nocardiaceae</taxon>
        <taxon>Nocardia</taxon>
    </lineage>
</organism>
<name>A0ABV8L7X8_9NOCA</name>
<keyword evidence="3" id="KW-1185">Reference proteome</keyword>
<dbReference type="SUPFAM" id="SSF53474">
    <property type="entry name" value="alpha/beta-Hydrolases"/>
    <property type="match status" value="1"/>
</dbReference>
<protein>
    <submittedName>
        <fullName evidence="2">Thioesterase domain-containing protein</fullName>
    </submittedName>
</protein>
<evidence type="ECO:0000313" key="3">
    <source>
        <dbReference type="Proteomes" id="UP001595767"/>
    </source>
</evidence>
<reference evidence="3" key="1">
    <citation type="journal article" date="2019" name="Int. J. Syst. Evol. Microbiol.">
        <title>The Global Catalogue of Microorganisms (GCM) 10K type strain sequencing project: providing services to taxonomists for standard genome sequencing and annotation.</title>
        <authorList>
            <consortium name="The Broad Institute Genomics Platform"/>
            <consortium name="The Broad Institute Genome Sequencing Center for Infectious Disease"/>
            <person name="Wu L."/>
            <person name="Ma J."/>
        </authorList>
    </citation>
    <scope>NUCLEOTIDE SEQUENCE [LARGE SCALE GENOMIC DNA]</scope>
    <source>
        <strain evidence="3">CGMCC 4.7204</strain>
    </source>
</reference>
<evidence type="ECO:0000259" key="1">
    <source>
        <dbReference type="Pfam" id="PF00975"/>
    </source>
</evidence>
<dbReference type="RefSeq" id="WP_378551552.1">
    <property type="nucleotide sequence ID" value="NZ_JBHSBA010000007.1"/>
</dbReference>
<gene>
    <name evidence="2" type="ORF">ACFOW8_16770</name>
</gene>
<dbReference type="EMBL" id="JBHSBA010000007">
    <property type="protein sequence ID" value="MFC4126593.1"/>
    <property type="molecule type" value="Genomic_DNA"/>
</dbReference>
<dbReference type="Gene3D" id="3.40.50.1820">
    <property type="entry name" value="alpha/beta hydrolase"/>
    <property type="match status" value="1"/>
</dbReference>
<proteinExistence type="predicted"/>
<dbReference type="InterPro" id="IPR001031">
    <property type="entry name" value="Thioesterase"/>
</dbReference>
<dbReference type="Pfam" id="PF00975">
    <property type="entry name" value="Thioesterase"/>
    <property type="match status" value="1"/>
</dbReference>
<comment type="caution">
    <text evidence="2">The sequence shown here is derived from an EMBL/GenBank/DDBJ whole genome shotgun (WGS) entry which is preliminary data.</text>
</comment>
<dbReference type="Proteomes" id="UP001595767">
    <property type="component" value="Unassembled WGS sequence"/>
</dbReference>
<sequence>MSTDDDLDGVSCAWSPARPDACAAAPDAHVGDPAVPATGSGGVVSGGGAGWSAVLPIRPIGGQVDRAPLFCLPGEAGAAWSFAGLLGHLDPHTPVYGLQTPMDGPLPGTVAESALRGVAEIRRTAPHGPYRLLGWSAGGFVAHEIAVRLRAAGERVEVIVLGADPAGRAAMVGPGSAGELVTRFGAVYGIEDDLVDRTAEQAAAAVRAAMAGTVEVTGAELDRLTAAAAAAVLTTVDHRPSPLSGDLIVGIAGRDRDGTPRPDPDMVLRNWRPYVDGTVSGVVFDAAPDELVDPASMPVIADLLTTTATAAPARTTC</sequence>
<evidence type="ECO:0000313" key="2">
    <source>
        <dbReference type="EMBL" id="MFC4126593.1"/>
    </source>
</evidence>
<accession>A0ABV8L7X8</accession>
<feature type="domain" description="Thioesterase" evidence="1">
    <location>
        <begin position="68"/>
        <end position="165"/>
    </location>
</feature>
<dbReference type="InterPro" id="IPR029058">
    <property type="entry name" value="AB_hydrolase_fold"/>
</dbReference>